<feature type="domain" description="ABC transmembrane type-1" evidence="8">
    <location>
        <begin position="324"/>
        <end position="511"/>
    </location>
</feature>
<evidence type="ECO:0000256" key="5">
    <source>
        <dbReference type="ARBA" id="ARBA00022989"/>
    </source>
</evidence>
<evidence type="ECO:0000256" key="7">
    <source>
        <dbReference type="SAM" id="Phobius"/>
    </source>
</evidence>
<keyword evidence="4 7" id="KW-0812">Transmembrane</keyword>
<feature type="transmembrane region" description="Helical" evidence="7">
    <location>
        <begin position="12"/>
        <end position="35"/>
    </location>
</feature>
<evidence type="ECO:0000256" key="4">
    <source>
        <dbReference type="ARBA" id="ARBA00022692"/>
    </source>
</evidence>
<comment type="subcellular location">
    <subcellularLocation>
        <location evidence="1">Cell membrane</location>
        <topology evidence="1">Multi-pass membrane protein</topology>
    </subcellularLocation>
</comment>
<keyword evidence="6 7" id="KW-0472">Membrane</keyword>
<feature type="transmembrane region" description="Helical" evidence="7">
    <location>
        <begin position="244"/>
        <end position="267"/>
    </location>
</feature>
<keyword evidence="2" id="KW-0813">Transport</keyword>
<feature type="transmembrane region" description="Helical" evidence="7">
    <location>
        <begin position="288"/>
        <end position="308"/>
    </location>
</feature>
<keyword evidence="3" id="KW-1003">Cell membrane</keyword>
<reference evidence="9 10" key="1">
    <citation type="submission" date="2022-10" db="EMBL/GenBank/DDBJ databases">
        <title>Defluviimonas sp. nov., isolated from ocean surface sediments.</title>
        <authorList>
            <person name="He W."/>
            <person name="Wang L."/>
            <person name="Zhang D.-F."/>
        </authorList>
    </citation>
    <scope>NUCLEOTIDE SEQUENCE [LARGE SCALE GENOMIC DNA]</scope>
    <source>
        <strain evidence="9 10">WL0024</strain>
    </source>
</reference>
<comment type="caution">
    <text evidence="9">The sequence shown here is derived from an EMBL/GenBank/DDBJ whole genome shotgun (WGS) entry which is preliminary data.</text>
</comment>
<evidence type="ECO:0000256" key="1">
    <source>
        <dbReference type="ARBA" id="ARBA00004651"/>
    </source>
</evidence>
<feature type="transmembrane region" description="Helical" evidence="7">
    <location>
        <begin position="86"/>
        <end position="111"/>
    </location>
</feature>
<dbReference type="PANTHER" id="PTHR30183">
    <property type="entry name" value="MOLYBDENUM TRANSPORT SYSTEM PERMEASE PROTEIN MODB"/>
    <property type="match status" value="1"/>
</dbReference>
<dbReference type="PROSITE" id="PS50928">
    <property type="entry name" value="ABC_TM1"/>
    <property type="match status" value="2"/>
</dbReference>
<keyword evidence="10" id="KW-1185">Reference proteome</keyword>
<evidence type="ECO:0000313" key="9">
    <source>
        <dbReference type="EMBL" id="MCU9848221.1"/>
    </source>
</evidence>
<dbReference type="Proteomes" id="UP001209535">
    <property type="component" value="Unassembled WGS sequence"/>
</dbReference>
<dbReference type="SUPFAM" id="SSF161098">
    <property type="entry name" value="MetI-like"/>
    <property type="match status" value="2"/>
</dbReference>
<evidence type="ECO:0000259" key="8">
    <source>
        <dbReference type="PROSITE" id="PS50928"/>
    </source>
</evidence>
<dbReference type="PANTHER" id="PTHR30183:SF9">
    <property type="entry name" value="THIAMINE TRANSPORT SYSTEM PERMEASE PROTEIN THIP"/>
    <property type="match status" value="1"/>
</dbReference>
<protein>
    <submittedName>
        <fullName evidence="9">Thiamine/thiamine pyrophosphate ABC transporter permease ThiP</fullName>
    </submittedName>
</protein>
<organism evidence="9 10">
    <name type="scientific">Albidovulum salinarum</name>
    <dbReference type="NCBI Taxonomy" id="2984153"/>
    <lineage>
        <taxon>Bacteria</taxon>
        <taxon>Pseudomonadati</taxon>
        <taxon>Pseudomonadota</taxon>
        <taxon>Alphaproteobacteria</taxon>
        <taxon>Rhodobacterales</taxon>
        <taxon>Paracoccaceae</taxon>
        <taxon>Albidovulum</taxon>
    </lineage>
</organism>
<evidence type="ECO:0000256" key="2">
    <source>
        <dbReference type="ARBA" id="ARBA00022448"/>
    </source>
</evidence>
<feature type="transmembrane region" description="Helical" evidence="7">
    <location>
        <begin position="328"/>
        <end position="350"/>
    </location>
</feature>
<evidence type="ECO:0000256" key="3">
    <source>
        <dbReference type="ARBA" id="ARBA00022475"/>
    </source>
</evidence>
<dbReference type="RefSeq" id="WP_263335366.1">
    <property type="nucleotide sequence ID" value="NZ_JAOVQO010000007.1"/>
</dbReference>
<name>A0ABT2X2P8_9RHOB</name>
<feature type="domain" description="ABC transmembrane type-1" evidence="8">
    <location>
        <begin position="52"/>
        <end position="256"/>
    </location>
</feature>
<dbReference type="InterPro" id="IPR035906">
    <property type="entry name" value="MetI-like_sf"/>
</dbReference>
<evidence type="ECO:0000256" key="6">
    <source>
        <dbReference type="ARBA" id="ARBA00023136"/>
    </source>
</evidence>
<dbReference type="CDD" id="cd06261">
    <property type="entry name" value="TM_PBP2"/>
    <property type="match status" value="1"/>
</dbReference>
<feature type="transmembrane region" description="Helical" evidence="7">
    <location>
        <begin position="362"/>
        <end position="383"/>
    </location>
</feature>
<accession>A0ABT2X2P8</accession>
<sequence length="521" mass="53497">MADRAQPLSLGLGAGAGIAATLILALTLGTLGAVIHRAGGLGSLGPADWAALRFTVTQAALSAALSLLLAIPVARALARRRFPGRGVLITLLGAPFILPVIVAVMGILAIFGRAGLLNDALAALGAERVSIYGLSGVVLAHVFLNLPLAVRLLLQGWRGIPAERFRLAAALGFSSTDISRHLERPMLRALGPGIFVTIFLICLTSFAVALTLGGGPKATTVELAIYQAFRFDFDLGRAAQLASLQLALCATATLAAARLTLPAGFGAGLDRALARPDAATLPLKLQDAAAISVASLFLLAPLAAVILAGLPRLATLPAPVWEAALRSLLVALASTLLALLLALPLALAIARTKGRLLETIGMLPLATSALVIGTGLFLLLRGLASPAALALPVTAAVNAVMALPFCLRALIPAARDLETGYGRLAESLGLSGAARLRYLTLPRLRHPLGFAAGLTAALSMGDLGVIALFADAERATLPLQLYRLMGAYRMADAAGAAVLLLALSLALFWILDRGGRADAQA</sequence>
<gene>
    <name evidence="9" type="ORF">OEZ60_09395</name>
</gene>
<keyword evidence="5 7" id="KW-1133">Transmembrane helix</keyword>
<evidence type="ECO:0000313" key="10">
    <source>
        <dbReference type="Proteomes" id="UP001209535"/>
    </source>
</evidence>
<feature type="transmembrane region" description="Helical" evidence="7">
    <location>
        <begin position="448"/>
        <end position="470"/>
    </location>
</feature>
<dbReference type="InterPro" id="IPR000515">
    <property type="entry name" value="MetI-like"/>
</dbReference>
<feature type="transmembrane region" description="Helical" evidence="7">
    <location>
        <begin position="55"/>
        <end position="74"/>
    </location>
</feature>
<feature type="transmembrane region" description="Helical" evidence="7">
    <location>
        <begin position="490"/>
        <end position="511"/>
    </location>
</feature>
<feature type="transmembrane region" description="Helical" evidence="7">
    <location>
        <begin position="389"/>
        <end position="411"/>
    </location>
</feature>
<dbReference type="EMBL" id="JAOVQO010000007">
    <property type="protein sequence ID" value="MCU9848221.1"/>
    <property type="molecule type" value="Genomic_DNA"/>
</dbReference>
<dbReference type="Gene3D" id="1.10.3720.10">
    <property type="entry name" value="MetI-like"/>
    <property type="match status" value="2"/>
</dbReference>
<feature type="transmembrane region" description="Helical" evidence="7">
    <location>
        <begin position="189"/>
        <end position="212"/>
    </location>
</feature>
<proteinExistence type="predicted"/>
<feature type="transmembrane region" description="Helical" evidence="7">
    <location>
        <begin position="131"/>
        <end position="154"/>
    </location>
</feature>